<dbReference type="Proteomes" id="UP000887580">
    <property type="component" value="Unplaced"/>
</dbReference>
<reference evidence="2" key="1">
    <citation type="submission" date="2022-11" db="UniProtKB">
        <authorList>
            <consortium name="WormBaseParasite"/>
        </authorList>
    </citation>
    <scope>IDENTIFICATION</scope>
</reference>
<evidence type="ECO:0000313" key="1">
    <source>
        <dbReference type="Proteomes" id="UP000887580"/>
    </source>
</evidence>
<dbReference type="WBParaSite" id="PS1159_v2.g24722.t1">
    <property type="protein sequence ID" value="PS1159_v2.g24722.t1"/>
    <property type="gene ID" value="PS1159_v2.g24722"/>
</dbReference>
<sequence>MSAPGRTFYRRPDHPESSSPFDGDDNQQQQNASLSRSYEHQQNPSFAGGDRQQHGTSFAEDDPIRVTKYDEQVFGPEIFDKLQSIETPRCQAPRDFASKVTDIDDLFGEDERSADNYATTIADDDVITVEGISGELMTIDSWADAQLPEALMKNIARAKYIKPRQIQKTAIPLIMDRYDVIGQAETGSGKTAAYLIPIIAECMDAKQNRTFKSDTGYPYCVILAPTRELVRQCFDQARKFAHDTGITVANAYGEKPTRKNVQEINEGCDILVISPGRFKHLSDEGCIGFNKMRFLVFDEGDHLLTPVFLNDIRPILQLPSFPKGNLRQTLFFSATFDDEMINNAKEFMRDEGFRALVTNRKIAVNKKCAQVFCAPEHSTKFSILVDFMQKELEKVNKDNTKFPRTLVFSQDLREKAFDALRSNEISVLLVTDLCARAGRVGRIRNGECVSYVSPENDLPLLMKIKEGMQKAGQIVPHSLEEILRSSEESQLENQREEDVSIKDADKKVKASVTEEEKKPETLETAAVEEIKPPASTETASEVPSEKQSGEFDVPKSSLENPGEIKPVDVKVGVASRKAATEEDSEDDW</sequence>
<accession>A0AC35G798</accession>
<name>A0AC35G798_9BILA</name>
<evidence type="ECO:0000313" key="2">
    <source>
        <dbReference type="WBParaSite" id="PS1159_v2.g24722.t1"/>
    </source>
</evidence>
<proteinExistence type="predicted"/>
<protein>
    <submittedName>
        <fullName evidence="2">ATP-dependent RNA helicase</fullName>
    </submittedName>
</protein>
<organism evidence="1 2">
    <name type="scientific">Panagrolaimus sp. PS1159</name>
    <dbReference type="NCBI Taxonomy" id="55785"/>
    <lineage>
        <taxon>Eukaryota</taxon>
        <taxon>Metazoa</taxon>
        <taxon>Ecdysozoa</taxon>
        <taxon>Nematoda</taxon>
        <taxon>Chromadorea</taxon>
        <taxon>Rhabditida</taxon>
        <taxon>Tylenchina</taxon>
        <taxon>Panagrolaimomorpha</taxon>
        <taxon>Panagrolaimoidea</taxon>
        <taxon>Panagrolaimidae</taxon>
        <taxon>Panagrolaimus</taxon>
    </lineage>
</organism>